<feature type="transmembrane region" description="Helical" evidence="1">
    <location>
        <begin position="47"/>
        <end position="65"/>
    </location>
</feature>
<organism evidence="2 3">
    <name type="scientific">Candidatus Coproplasma avicola</name>
    <dbReference type="NCBI Taxonomy" id="2840744"/>
    <lineage>
        <taxon>Bacteria</taxon>
        <taxon>Bacillati</taxon>
        <taxon>Bacillota</taxon>
        <taxon>Clostridia</taxon>
        <taxon>Eubacteriales</taxon>
        <taxon>Candidatus Coproplasma</taxon>
    </lineage>
</organism>
<reference evidence="2" key="1">
    <citation type="submission" date="2020-10" db="EMBL/GenBank/DDBJ databases">
        <authorList>
            <person name="Gilroy R."/>
        </authorList>
    </citation>
    <scope>NUCLEOTIDE SEQUENCE</scope>
    <source>
        <strain evidence="2">ChiW16-3235</strain>
    </source>
</reference>
<feature type="transmembrane region" description="Helical" evidence="1">
    <location>
        <begin position="125"/>
        <end position="147"/>
    </location>
</feature>
<keyword evidence="1" id="KW-1133">Transmembrane helix</keyword>
<feature type="transmembrane region" description="Helical" evidence="1">
    <location>
        <begin position="97"/>
        <end position="119"/>
    </location>
</feature>
<feature type="transmembrane region" description="Helical" evidence="1">
    <location>
        <begin position="241"/>
        <end position="260"/>
    </location>
</feature>
<feature type="transmembrane region" description="Helical" evidence="1">
    <location>
        <begin position="198"/>
        <end position="220"/>
    </location>
</feature>
<keyword evidence="1" id="KW-0812">Transmembrane</keyword>
<comment type="caution">
    <text evidence="2">The sequence shown here is derived from an EMBL/GenBank/DDBJ whole genome shotgun (WGS) entry which is preliminary data.</text>
</comment>
<dbReference type="AlphaFoldDB" id="A0A9D1E709"/>
<name>A0A9D1E709_9FIRM</name>
<keyword evidence="1" id="KW-0472">Membrane</keyword>
<reference evidence="2" key="2">
    <citation type="journal article" date="2021" name="PeerJ">
        <title>Extensive microbial diversity within the chicken gut microbiome revealed by metagenomics and culture.</title>
        <authorList>
            <person name="Gilroy R."/>
            <person name="Ravi A."/>
            <person name="Getino M."/>
            <person name="Pursley I."/>
            <person name="Horton D.L."/>
            <person name="Alikhan N.F."/>
            <person name="Baker D."/>
            <person name="Gharbi K."/>
            <person name="Hall N."/>
            <person name="Watson M."/>
            <person name="Adriaenssens E.M."/>
            <person name="Foster-Nyarko E."/>
            <person name="Jarju S."/>
            <person name="Secka A."/>
            <person name="Antonio M."/>
            <person name="Oren A."/>
            <person name="Chaudhuri R.R."/>
            <person name="La Ragione R."/>
            <person name="Hildebrand F."/>
            <person name="Pallen M.J."/>
        </authorList>
    </citation>
    <scope>NUCLEOTIDE SEQUENCE</scope>
    <source>
        <strain evidence="2">ChiW16-3235</strain>
    </source>
</reference>
<feature type="transmembrane region" description="Helical" evidence="1">
    <location>
        <begin position="272"/>
        <end position="291"/>
    </location>
</feature>
<dbReference type="EMBL" id="DVHK01000131">
    <property type="protein sequence ID" value="HIR67663.1"/>
    <property type="molecule type" value="Genomic_DNA"/>
</dbReference>
<protein>
    <submittedName>
        <fullName evidence="2">Uncharacterized protein</fullName>
    </submittedName>
</protein>
<sequence>MKKELRAIAFFKNPPAPFIAAVWAAALIFIAAAIALTALSFTDWYTHIVYVFAAVFLAYSIYLIVRGVPKIKGAIIAKAKKHAFTDNIVSSYGFRTAVFFLISFAINVGFVVFNGVMGIVTRSVWYGIMSCYYIFLSALRGGLLAGGRKIKKLAGGDGRALNIYQLKLYRLCGISLFVLELALAAAVTLMILSERPTAYSEIMAITCAAYTFYKIAFAIINIRKAGKLRDPVLQSYRNINLTDAAVSLLSLQVTLVAVFSDEQTINMNALNAVTGFVVCALTIVLGALMIVNATVRLKKINQANAEK</sequence>
<accession>A0A9D1E709</accession>
<proteinExistence type="predicted"/>
<gene>
    <name evidence="2" type="ORF">IAB94_06430</name>
</gene>
<dbReference type="Proteomes" id="UP000823913">
    <property type="component" value="Unassembled WGS sequence"/>
</dbReference>
<evidence type="ECO:0000313" key="2">
    <source>
        <dbReference type="EMBL" id="HIR67663.1"/>
    </source>
</evidence>
<evidence type="ECO:0000313" key="3">
    <source>
        <dbReference type="Proteomes" id="UP000823913"/>
    </source>
</evidence>
<feature type="transmembrane region" description="Helical" evidence="1">
    <location>
        <begin position="20"/>
        <end position="41"/>
    </location>
</feature>
<evidence type="ECO:0000256" key="1">
    <source>
        <dbReference type="SAM" id="Phobius"/>
    </source>
</evidence>
<feature type="transmembrane region" description="Helical" evidence="1">
    <location>
        <begin position="168"/>
        <end position="192"/>
    </location>
</feature>